<evidence type="ECO:0000313" key="1">
    <source>
        <dbReference type="EMBL" id="CDR45969.1"/>
    </source>
</evidence>
<name>A0A061B9B3_RHOTO</name>
<proteinExistence type="predicted"/>
<protein>
    <submittedName>
        <fullName evidence="1">RHTO0S11e06854g1_1</fullName>
    </submittedName>
</protein>
<reference evidence="1" key="1">
    <citation type="journal article" date="2014" name="Genome Announc.">
        <title>Draft genome sequence of Rhodosporidium toruloides CECT1137, an oleaginous yeast of biotechnological interest.</title>
        <authorList>
            <person name="Morin N."/>
            <person name="Calcas X."/>
            <person name="Devillers H."/>
            <person name="Durrens P."/>
            <person name="Sherman D.J."/>
            <person name="Nicaud J.-M."/>
            <person name="Neuveglise C."/>
        </authorList>
    </citation>
    <scope>NUCLEOTIDE SEQUENCE</scope>
    <source>
        <strain evidence="1">CECT1137</strain>
    </source>
</reference>
<organism evidence="1">
    <name type="scientific">Rhodotorula toruloides</name>
    <name type="common">Yeast</name>
    <name type="synonym">Rhodosporidium toruloides</name>
    <dbReference type="NCBI Taxonomy" id="5286"/>
    <lineage>
        <taxon>Eukaryota</taxon>
        <taxon>Fungi</taxon>
        <taxon>Dikarya</taxon>
        <taxon>Basidiomycota</taxon>
        <taxon>Pucciniomycotina</taxon>
        <taxon>Microbotryomycetes</taxon>
        <taxon>Sporidiobolales</taxon>
        <taxon>Sporidiobolaceae</taxon>
        <taxon>Rhodotorula</taxon>
    </lineage>
</organism>
<dbReference type="OrthoDB" id="2528907at2759"/>
<dbReference type="AlphaFoldDB" id="A0A061B9B3"/>
<dbReference type="EMBL" id="LK052946">
    <property type="protein sequence ID" value="CDR45969.1"/>
    <property type="molecule type" value="Genomic_DNA"/>
</dbReference>
<gene>
    <name evidence="1" type="ORF">RHTO0S_11e06854g</name>
</gene>
<accession>A0A061B9B3</accession>
<sequence>MASALDHKKPERLREVLLRRPKPAWPYPTSEEALALVDYLVRFNRNKKSKDLEGRLEVLQDRAGLLWSVVAPRQWEHFRSACQEMLRRLFEGAGIRDNMKHLGLVNVFAVGGYTEHPTRFSMGGTVEADEKSFLCFKTLTQRARDLQRRYADAGRLSGTHSGACFWFLQTPSHSEGALSAERLRLLSEGAQNALLEHVEYIANLNPMPAINELPSPDQLLVNAELAASYIKIKKAVSACRLPPAVNTQYEMVLDFPYITTLPLELLVEITNALEIAAEEGRQPTLAHLSGTAAVKIYTKRVDAVVRRLRTTFIRPQSTDKWQEEYLKPLKGGTEQVGRRQEWLPSGRNCSGWRMTLLSKFPSPSKNCRSTRSLSVTERILYRSPTRTLASRTAWRAASARRRRLGRRRGRRGPSRVGHLPSLVALFVSLRFPVHPTLRLSTRDSLE</sequence>